<dbReference type="InterPro" id="IPR033900">
    <property type="entry name" value="Gram_neg_porin_domain"/>
</dbReference>
<evidence type="ECO:0000259" key="11">
    <source>
        <dbReference type="Pfam" id="PF13609"/>
    </source>
</evidence>
<dbReference type="Proteomes" id="UP001432017">
    <property type="component" value="Unassembled WGS sequence"/>
</dbReference>
<reference evidence="12" key="1">
    <citation type="submission" date="2023-12" db="EMBL/GenBank/DDBJ databases">
        <title>Mannheima indologenes sp. nov. proposed for Clade V organisms of Mannheimia.</title>
        <authorList>
            <person name="Christensen H."/>
        </authorList>
    </citation>
    <scope>NUCLEOTIDE SEQUENCE</scope>
    <source>
        <strain evidence="12">M14.4</strain>
    </source>
</reference>
<evidence type="ECO:0000256" key="9">
    <source>
        <dbReference type="ARBA" id="ARBA00023237"/>
    </source>
</evidence>
<feature type="signal peptide" evidence="10">
    <location>
        <begin position="1"/>
        <end position="19"/>
    </location>
</feature>
<keyword evidence="3" id="KW-1134">Transmembrane beta strand</keyword>
<evidence type="ECO:0000256" key="6">
    <source>
        <dbReference type="ARBA" id="ARBA00023065"/>
    </source>
</evidence>
<keyword evidence="7" id="KW-0626">Porin</keyword>
<keyword evidence="9" id="KW-0998">Cell outer membrane</keyword>
<name>A0ABU7ZEG9_9PAST</name>
<dbReference type="RefSeq" id="WP_334253916.1">
    <property type="nucleotide sequence ID" value="NZ_JBAJJM010000006.1"/>
</dbReference>
<dbReference type="CDD" id="cd00342">
    <property type="entry name" value="gram_neg_porins"/>
    <property type="match status" value="1"/>
</dbReference>
<sequence>MKKTLVALALTAFAASASATVVYDADGTKVDFWGSLRLIVDNQTSKTDGKKDAGEDNGDTKLRNAGTRFGVKVNHALNDNGFYALGALQVRLKGNQDAGFGDLYAHQAYVGLGQKEYGQLTFGKQAVIADDVGLANDYAYGLLNDYVPTSSTSAIRYDYNGIEGLTLSANYNFSQNQKNDGKVLDKAIKNGYGFGAIYEVNNWIFQGAYGRTHYKTDSEDKIRANAFDAAVGYNINDAVLVGVDGGYQIEKTGSDKDKSFYVGPMVKVQVTDKSSIYGNYKYAQTKYEGGSKDKEHGFLVGTDYKFHKNVVAFVEGAYVKGRSYDSQGNHSSAKTTEQAIGVGLRVNW</sequence>
<gene>
    <name evidence="12" type="ORF">V6W77_04520</name>
</gene>
<comment type="caution">
    <text evidence="12">The sequence shown here is derived from an EMBL/GenBank/DDBJ whole genome shotgun (WGS) entry which is preliminary data.</text>
</comment>
<organism evidence="12 13">
    <name type="scientific">Mannheimia indoligenes</name>
    <dbReference type="NCBI Taxonomy" id="3103145"/>
    <lineage>
        <taxon>Bacteria</taxon>
        <taxon>Pseudomonadati</taxon>
        <taxon>Pseudomonadota</taxon>
        <taxon>Gammaproteobacteria</taxon>
        <taxon>Pasteurellales</taxon>
        <taxon>Pasteurellaceae</taxon>
        <taxon>Mannheimia</taxon>
    </lineage>
</organism>
<dbReference type="PANTHER" id="PTHR34501">
    <property type="entry name" value="PROTEIN YDDL-RELATED"/>
    <property type="match status" value="1"/>
</dbReference>
<dbReference type="PANTHER" id="PTHR34501:SF2">
    <property type="entry name" value="OUTER MEMBRANE PORIN F-RELATED"/>
    <property type="match status" value="1"/>
</dbReference>
<evidence type="ECO:0000256" key="10">
    <source>
        <dbReference type="SAM" id="SignalP"/>
    </source>
</evidence>
<keyword evidence="6" id="KW-0406">Ion transport</keyword>
<keyword evidence="4" id="KW-0812">Transmembrane</keyword>
<evidence type="ECO:0000256" key="3">
    <source>
        <dbReference type="ARBA" id="ARBA00022452"/>
    </source>
</evidence>
<keyword evidence="13" id="KW-1185">Reference proteome</keyword>
<feature type="chain" id="PRO_5047299473" evidence="10">
    <location>
        <begin position="20"/>
        <end position="348"/>
    </location>
</feature>
<evidence type="ECO:0000313" key="12">
    <source>
        <dbReference type="EMBL" id="MEG9475534.1"/>
    </source>
</evidence>
<dbReference type="Pfam" id="PF13609">
    <property type="entry name" value="Porin_4"/>
    <property type="match status" value="1"/>
</dbReference>
<feature type="domain" description="Porin" evidence="11">
    <location>
        <begin position="8"/>
        <end position="322"/>
    </location>
</feature>
<dbReference type="Gene3D" id="2.40.160.10">
    <property type="entry name" value="Porin"/>
    <property type="match status" value="1"/>
</dbReference>
<accession>A0ABU7ZEG9</accession>
<dbReference type="InterPro" id="IPR050298">
    <property type="entry name" value="Gram-neg_bact_OMP"/>
</dbReference>
<keyword evidence="8" id="KW-0472">Membrane</keyword>
<dbReference type="EMBL" id="JBAJJM010000006">
    <property type="protein sequence ID" value="MEG9475534.1"/>
    <property type="molecule type" value="Genomic_DNA"/>
</dbReference>
<keyword evidence="2" id="KW-0813">Transport</keyword>
<evidence type="ECO:0000256" key="2">
    <source>
        <dbReference type="ARBA" id="ARBA00022448"/>
    </source>
</evidence>
<evidence type="ECO:0000256" key="7">
    <source>
        <dbReference type="ARBA" id="ARBA00023114"/>
    </source>
</evidence>
<evidence type="ECO:0000256" key="4">
    <source>
        <dbReference type="ARBA" id="ARBA00022692"/>
    </source>
</evidence>
<evidence type="ECO:0000256" key="8">
    <source>
        <dbReference type="ARBA" id="ARBA00023136"/>
    </source>
</evidence>
<evidence type="ECO:0000256" key="5">
    <source>
        <dbReference type="ARBA" id="ARBA00022729"/>
    </source>
</evidence>
<evidence type="ECO:0000313" key="13">
    <source>
        <dbReference type="Proteomes" id="UP001432017"/>
    </source>
</evidence>
<comment type="subcellular location">
    <subcellularLocation>
        <location evidence="1">Cell outer membrane</location>
        <topology evidence="1">Multi-pass membrane protein</topology>
    </subcellularLocation>
</comment>
<dbReference type="SUPFAM" id="SSF56935">
    <property type="entry name" value="Porins"/>
    <property type="match status" value="1"/>
</dbReference>
<keyword evidence="5 10" id="KW-0732">Signal</keyword>
<evidence type="ECO:0000256" key="1">
    <source>
        <dbReference type="ARBA" id="ARBA00004571"/>
    </source>
</evidence>
<proteinExistence type="predicted"/>
<protein>
    <submittedName>
        <fullName evidence="12">Porin</fullName>
    </submittedName>
</protein>
<dbReference type="InterPro" id="IPR023614">
    <property type="entry name" value="Porin_dom_sf"/>
</dbReference>